<dbReference type="Gene3D" id="2.130.10.10">
    <property type="entry name" value="YVTN repeat-like/Quinoprotein amine dehydrogenase"/>
    <property type="match status" value="1"/>
</dbReference>
<sequence>MTIRAASSGWRRAARVVLAGLGASLVACHWCPWDKDCDRWYGAAHDAPLRVVSRNLAVGPGGTLAVAEEVEGFPRLRYAPRPSGTSVDLYAAISSGGVECPLLVVGDRGTILVSEDDGERWSTPATPVRDALRAVHIDCPFTTAAAVGDAGALLVARTDLDLWSPRETGTDRTLRAVALAGDLGFAAGDGGTVLRSLDHGDTWTPLALGTSVDLMAIEFLVYPRQPDTAVIAGVDGVVWTSDDGGERWREIDIGLPEPLLQLEMGPFYPRDGRLQLSLSMLTDSGVWHWYDRADDPLSLPYPLEQRVYSFTEAPMFGDSGPFVLVEGGLQVWRPCMTCD</sequence>
<dbReference type="EMBL" id="JAPNKE010000002">
    <property type="protein sequence ID" value="MCY1013525.1"/>
    <property type="molecule type" value="Genomic_DNA"/>
</dbReference>
<gene>
    <name evidence="1" type="ORF">OV079_49965</name>
</gene>
<comment type="caution">
    <text evidence="1">The sequence shown here is derived from an EMBL/GenBank/DDBJ whole genome shotgun (WGS) entry which is preliminary data.</text>
</comment>
<dbReference type="PANTHER" id="PTHR47199:SF2">
    <property type="entry name" value="PHOTOSYSTEM II STABILITY_ASSEMBLY FACTOR HCF136, CHLOROPLASTIC"/>
    <property type="match status" value="1"/>
</dbReference>
<dbReference type="RefSeq" id="WP_267777544.1">
    <property type="nucleotide sequence ID" value="NZ_JAPNKE010000002.1"/>
</dbReference>
<proteinExistence type="predicted"/>
<dbReference type="InterPro" id="IPR036278">
    <property type="entry name" value="Sialidase_sf"/>
</dbReference>
<keyword evidence="2" id="KW-1185">Reference proteome</keyword>
<organism evidence="1 2">
    <name type="scientific">Nannocystis pusilla</name>
    <dbReference type="NCBI Taxonomy" id="889268"/>
    <lineage>
        <taxon>Bacteria</taxon>
        <taxon>Pseudomonadati</taxon>
        <taxon>Myxococcota</taxon>
        <taxon>Polyangia</taxon>
        <taxon>Nannocystales</taxon>
        <taxon>Nannocystaceae</taxon>
        <taxon>Nannocystis</taxon>
    </lineage>
</organism>
<evidence type="ECO:0000313" key="2">
    <source>
        <dbReference type="Proteomes" id="UP001150924"/>
    </source>
</evidence>
<dbReference type="InterPro" id="IPR015943">
    <property type="entry name" value="WD40/YVTN_repeat-like_dom_sf"/>
</dbReference>
<reference evidence="1" key="1">
    <citation type="submission" date="2022-11" db="EMBL/GenBank/DDBJ databases">
        <title>Minimal conservation of predation-associated metabolite biosynthetic gene clusters underscores biosynthetic potential of Myxococcota including descriptions for ten novel species: Archangium lansinium sp. nov., Myxococcus landrumus sp. nov., Nannocystis bai.</title>
        <authorList>
            <person name="Ahearne A."/>
            <person name="Stevens C."/>
            <person name="Phillips K."/>
        </authorList>
    </citation>
    <scope>NUCLEOTIDE SEQUENCE</scope>
    <source>
        <strain evidence="1">Na p29</strain>
    </source>
</reference>
<dbReference type="AlphaFoldDB" id="A0A9X3J3R2"/>
<dbReference type="Proteomes" id="UP001150924">
    <property type="component" value="Unassembled WGS sequence"/>
</dbReference>
<evidence type="ECO:0000313" key="1">
    <source>
        <dbReference type="EMBL" id="MCY1013525.1"/>
    </source>
</evidence>
<accession>A0A9X3J3R2</accession>
<dbReference type="PANTHER" id="PTHR47199">
    <property type="entry name" value="PHOTOSYSTEM II STABILITY/ASSEMBLY FACTOR HCF136, CHLOROPLASTIC"/>
    <property type="match status" value="1"/>
</dbReference>
<dbReference type="PROSITE" id="PS51257">
    <property type="entry name" value="PROKAR_LIPOPROTEIN"/>
    <property type="match status" value="1"/>
</dbReference>
<evidence type="ECO:0008006" key="3">
    <source>
        <dbReference type="Google" id="ProtNLM"/>
    </source>
</evidence>
<dbReference type="SUPFAM" id="SSF50939">
    <property type="entry name" value="Sialidases"/>
    <property type="match status" value="1"/>
</dbReference>
<protein>
    <recommendedName>
        <fullName evidence="3">Photosynthesis system II assembly factor Ycf48/Hcf136-like domain-containing protein</fullName>
    </recommendedName>
</protein>
<name>A0A9X3J3R2_9BACT</name>